<feature type="domain" description="HTH lysR-type" evidence="5">
    <location>
        <begin position="1"/>
        <end position="60"/>
    </location>
</feature>
<dbReference type="RefSeq" id="WP_089401768.1">
    <property type="nucleotide sequence ID" value="NZ_FZOT01000029.1"/>
</dbReference>
<dbReference type="FunFam" id="1.10.10.10:FF:000001">
    <property type="entry name" value="LysR family transcriptional regulator"/>
    <property type="match status" value="1"/>
</dbReference>
<dbReference type="PROSITE" id="PS50931">
    <property type="entry name" value="HTH_LYSR"/>
    <property type="match status" value="1"/>
</dbReference>
<keyword evidence="7" id="KW-1185">Reference proteome</keyword>
<dbReference type="PRINTS" id="PR00039">
    <property type="entry name" value="HTHLYSR"/>
</dbReference>
<dbReference type="AlphaFoldDB" id="A0A239M2R2"/>
<protein>
    <submittedName>
        <fullName evidence="6">Transcriptional regulator, LysR family</fullName>
    </submittedName>
</protein>
<dbReference type="Proteomes" id="UP000198284">
    <property type="component" value="Unassembled WGS sequence"/>
</dbReference>
<dbReference type="PANTHER" id="PTHR30419:SF8">
    <property type="entry name" value="NITROGEN ASSIMILATION TRANSCRIPTIONAL ACTIVATOR-RELATED"/>
    <property type="match status" value="1"/>
</dbReference>
<evidence type="ECO:0000259" key="5">
    <source>
        <dbReference type="PROSITE" id="PS50931"/>
    </source>
</evidence>
<keyword evidence="4" id="KW-0804">Transcription</keyword>
<dbReference type="OrthoDB" id="8437302at2"/>
<dbReference type="Gene3D" id="1.10.10.10">
    <property type="entry name" value="Winged helix-like DNA-binding domain superfamily/Winged helix DNA-binding domain"/>
    <property type="match status" value="1"/>
</dbReference>
<dbReference type="PANTHER" id="PTHR30419">
    <property type="entry name" value="HTH-TYPE TRANSCRIPTIONAL REGULATOR YBHD"/>
    <property type="match status" value="1"/>
</dbReference>
<dbReference type="Gene3D" id="3.40.190.290">
    <property type="match status" value="1"/>
</dbReference>
<evidence type="ECO:0000256" key="3">
    <source>
        <dbReference type="ARBA" id="ARBA00023125"/>
    </source>
</evidence>
<dbReference type="GO" id="GO:0005829">
    <property type="term" value="C:cytosol"/>
    <property type="evidence" value="ECO:0007669"/>
    <property type="project" value="TreeGrafter"/>
</dbReference>
<dbReference type="InterPro" id="IPR000847">
    <property type="entry name" value="LysR_HTH_N"/>
</dbReference>
<accession>A0A239M2R2</accession>
<evidence type="ECO:0000256" key="2">
    <source>
        <dbReference type="ARBA" id="ARBA00023015"/>
    </source>
</evidence>
<evidence type="ECO:0000256" key="4">
    <source>
        <dbReference type="ARBA" id="ARBA00023163"/>
    </source>
</evidence>
<reference evidence="6 7" key="1">
    <citation type="submission" date="2017-06" db="EMBL/GenBank/DDBJ databases">
        <authorList>
            <person name="Kim H.J."/>
            <person name="Triplett B.A."/>
        </authorList>
    </citation>
    <scope>NUCLEOTIDE SEQUENCE [LARGE SCALE GENOMIC DNA]</scope>
    <source>
        <strain evidence="6 7">U15</strain>
    </source>
</reference>
<evidence type="ECO:0000313" key="7">
    <source>
        <dbReference type="Proteomes" id="UP000198284"/>
    </source>
</evidence>
<dbReference type="Pfam" id="PF00126">
    <property type="entry name" value="HTH_1"/>
    <property type="match status" value="1"/>
</dbReference>
<organism evidence="6 7">
    <name type="scientific">Noviherbaspirillum humi</name>
    <dbReference type="NCBI Taxonomy" id="1688639"/>
    <lineage>
        <taxon>Bacteria</taxon>
        <taxon>Pseudomonadati</taxon>
        <taxon>Pseudomonadota</taxon>
        <taxon>Betaproteobacteria</taxon>
        <taxon>Burkholderiales</taxon>
        <taxon>Oxalobacteraceae</taxon>
        <taxon>Noviherbaspirillum</taxon>
    </lineage>
</organism>
<dbReference type="SUPFAM" id="SSF53850">
    <property type="entry name" value="Periplasmic binding protein-like II"/>
    <property type="match status" value="1"/>
</dbReference>
<dbReference type="GO" id="GO:0003700">
    <property type="term" value="F:DNA-binding transcription factor activity"/>
    <property type="evidence" value="ECO:0007669"/>
    <property type="project" value="InterPro"/>
</dbReference>
<keyword evidence="3" id="KW-0238">DNA-binding</keyword>
<dbReference type="InterPro" id="IPR050950">
    <property type="entry name" value="HTH-type_LysR_regulators"/>
</dbReference>
<proteinExistence type="inferred from homology"/>
<sequence>MTFDQRQLSAFLAIVEHGSLGRAADVLHLTQPALSRTVKRLESQVGAPLFERNSKGMLLTAVGEALLPHATLMERVAEQAHEEIDAVRGLAKGTIRVGGIASVVGLLLPLAIQRVLTRWPNLKVQIIEGVWDRLADALVKHEIDLALGVAADESEEIVPIADCYWEDNSYVVASAGHPLQRKRQVSLADTIDQRWASTPKGTAPYQHLHEVFRSKGLGKPNIVVETRSIITLKSLVSHAGFLCWMAGPMFEDERRVGLMSALAIPGLDAHRRLTVFRRRDGIMPTPAVRLLDELRQLALHNRRADQNPAD</sequence>
<dbReference type="InterPro" id="IPR036390">
    <property type="entry name" value="WH_DNA-bd_sf"/>
</dbReference>
<dbReference type="Pfam" id="PF03466">
    <property type="entry name" value="LysR_substrate"/>
    <property type="match status" value="1"/>
</dbReference>
<dbReference type="EMBL" id="FZOT01000029">
    <property type="protein sequence ID" value="SNT36408.1"/>
    <property type="molecule type" value="Genomic_DNA"/>
</dbReference>
<dbReference type="InterPro" id="IPR005119">
    <property type="entry name" value="LysR_subst-bd"/>
</dbReference>
<evidence type="ECO:0000313" key="6">
    <source>
        <dbReference type="EMBL" id="SNT36408.1"/>
    </source>
</evidence>
<dbReference type="InterPro" id="IPR036388">
    <property type="entry name" value="WH-like_DNA-bd_sf"/>
</dbReference>
<dbReference type="GO" id="GO:0003677">
    <property type="term" value="F:DNA binding"/>
    <property type="evidence" value="ECO:0007669"/>
    <property type="project" value="UniProtKB-KW"/>
</dbReference>
<evidence type="ECO:0000256" key="1">
    <source>
        <dbReference type="ARBA" id="ARBA00009437"/>
    </source>
</evidence>
<gene>
    <name evidence="6" type="ORF">SAMN06265795_12933</name>
</gene>
<name>A0A239M2R2_9BURK</name>
<keyword evidence="2" id="KW-0805">Transcription regulation</keyword>
<dbReference type="SUPFAM" id="SSF46785">
    <property type="entry name" value="Winged helix' DNA-binding domain"/>
    <property type="match status" value="1"/>
</dbReference>
<comment type="similarity">
    <text evidence="1">Belongs to the LysR transcriptional regulatory family.</text>
</comment>